<feature type="signal peptide" evidence="6">
    <location>
        <begin position="1"/>
        <end position="23"/>
    </location>
</feature>
<organism evidence="8 9">
    <name type="scientific">Roseibium hamelinense</name>
    <dbReference type="NCBI Taxonomy" id="150831"/>
    <lineage>
        <taxon>Bacteria</taxon>
        <taxon>Pseudomonadati</taxon>
        <taxon>Pseudomonadota</taxon>
        <taxon>Alphaproteobacteria</taxon>
        <taxon>Hyphomicrobiales</taxon>
        <taxon>Stappiaceae</taxon>
        <taxon>Roseibium</taxon>
    </lineage>
</organism>
<dbReference type="AlphaFoldDB" id="A0A562SXY7"/>
<name>A0A562SXY7_9HYPH</name>
<proteinExistence type="inferred from homology"/>
<evidence type="ECO:0000256" key="5">
    <source>
        <dbReference type="ARBA" id="ARBA00038306"/>
    </source>
</evidence>
<sequence>MKRFACAGLAVATLAGATAPVLAADLPLPAEPVQTYDSTPVPAARFDWTGFYLGGNLGWGWGEFDNSSGPTGSFNSNANGVQGGGHAGYNYAITPNIVTGLEADFQFSDLSKTNFRNGVGVKTSSDWNSSVRGRLGYTFDRFMVYGAGGLAIADLKVNADGAEESTTAFGWTLGAGVEGAVTNNITARVEYAYQDFGRESFTLNGNRYRSDLDANLVRFGLSYKF</sequence>
<evidence type="ECO:0000256" key="4">
    <source>
        <dbReference type="ARBA" id="ARBA00023237"/>
    </source>
</evidence>
<keyword evidence="2 6" id="KW-0732">Signal</keyword>
<evidence type="ECO:0000256" key="3">
    <source>
        <dbReference type="ARBA" id="ARBA00023136"/>
    </source>
</evidence>
<dbReference type="PANTHER" id="PTHR34001:SF3">
    <property type="entry name" value="BLL7405 PROTEIN"/>
    <property type="match status" value="1"/>
</dbReference>
<feature type="domain" description="Outer membrane protein beta-barrel" evidence="7">
    <location>
        <begin position="42"/>
        <end position="225"/>
    </location>
</feature>
<keyword evidence="4" id="KW-0998">Cell outer membrane</keyword>
<comment type="subcellular location">
    <subcellularLocation>
        <location evidence="1">Cell outer membrane</location>
    </subcellularLocation>
</comment>
<comment type="similarity">
    <text evidence="5">Belongs to the Omp25/RopB family.</text>
</comment>
<gene>
    <name evidence="8" type="ORF">JM93_02879</name>
</gene>
<evidence type="ECO:0000313" key="8">
    <source>
        <dbReference type="EMBL" id="TWI86171.1"/>
    </source>
</evidence>
<dbReference type="InterPro" id="IPR027385">
    <property type="entry name" value="Beta-barrel_OMP"/>
</dbReference>
<dbReference type="RefSeq" id="WP_145344415.1">
    <property type="nucleotide sequence ID" value="NZ_SMLY01000074.1"/>
</dbReference>
<dbReference type="InterPro" id="IPR011250">
    <property type="entry name" value="OMP/PagP_B-barrel"/>
</dbReference>
<evidence type="ECO:0000256" key="2">
    <source>
        <dbReference type="ARBA" id="ARBA00022729"/>
    </source>
</evidence>
<dbReference type="SUPFAM" id="SSF56925">
    <property type="entry name" value="OMPA-like"/>
    <property type="match status" value="1"/>
</dbReference>
<dbReference type="PANTHER" id="PTHR34001">
    <property type="entry name" value="BLL7405 PROTEIN"/>
    <property type="match status" value="1"/>
</dbReference>
<dbReference type="EMBL" id="VLLF01000006">
    <property type="protein sequence ID" value="TWI86171.1"/>
    <property type="molecule type" value="Genomic_DNA"/>
</dbReference>
<evidence type="ECO:0000256" key="6">
    <source>
        <dbReference type="SAM" id="SignalP"/>
    </source>
</evidence>
<dbReference type="GO" id="GO:0009279">
    <property type="term" value="C:cell outer membrane"/>
    <property type="evidence" value="ECO:0007669"/>
    <property type="project" value="UniProtKB-SubCell"/>
</dbReference>
<keyword evidence="3" id="KW-0472">Membrane</keyword>
<comment type="caution">
    <text evidence="8">The sequence shown here is derived from an EMBL/GenBank/DDBJ whole genome shotgun (WGS) entry which is preliminary data.</text>
</comment>
<evidence type="ECO:0000259" key="7">
    <source>
        <dbReference type="Pfam" id="PF13505"/>
    </source>
</evidence>
<dbReference type="Proteomes" id="UP000320593">
    <property type="component" value="Unassembled WGS sequence"/>
</dbReference>
<reference evidence="8 9" key="1">
    <citation type="submission" date="2019-07" db="EMBL/GenBank/DDBJ databases">
        <title>Genomic Encyclopedia of Archaeal and Bacterial Type Strains, Phase II (KMG-II): from individual species to whole genera.</title>
        <authorList>
            <person name="Goeker M."/>
        </authorList>
    </citation>
    <scope>NUCLEOTIDE SEQUENCE [LARGE SCALE GENOMIC DNA]</scope>
    <source>
        <strain evidence="8 9">ATCC BAA-252</strain>
    </source>
</reference>
<feature type="chain" id="PRO_5022212720" evidence="6">
    <location>
        <begin position="24"/>
        <end position="225"/>
    </location>
</feature>
<evidence type="ECO:0000256" key="1">
    <source>
        <dbReference type="ARBA" id="ARBA00004442"/>
    </source>
</evidence>
<dbReference type="OrthoDB" id="268975at2"/>
<accession>A0A562SXY7</accession>
<keyword evidence="9" id="KW-1185">Reference proteome</keyword>
<evidence type="ECO:0000313" key="9">
    <source>
        <dbReference type="Proteomes" id="UP000320593"/>
    </source>
</evidence>
<dbReference type="InterPro" id="IPR051692">
    <property type="entry name" value="OMP-like"/>
</dbReference>
<dbReference type="Pfam" id="PF13505">
    <property type="entry name" value="OMP_b-brl"/>
    <property type="match status" value="1"/>
</dbReference>
<protein>
    <submittedName>
        <fullName evidence="8">Outer membrane immunogenic protein</fullName>
    </submittedName>
</protein>
<dbReference type="Gene3D" id="2.40.160.20">
    <property type="match status" value="1"/>
</dbReference>